<dbReference type="EMBL" id="MLGG01000009">
    <property type="protein sequence ID" value="KAK1462206.1"/>
    <property type="molecule type" value="Genomic_DNA"/>
</dbReference>
<organism evidence="1 2">
    <name type="scientific">Colletotrichum melonis</name>
    <dbReference type="NCBI Taxonomy" id="1209925"/>
    <lineage>
        <taxon>Eukaryota</taxon>
        <taxon>Fungi</taxon>
        <taxon>Dikarya</taxon>
        <taxon>Ascomycota</taxon>
        <taxon>Pezizomycotina</taxon>
        <taxon>Sordariomycetes</taxon>
        <taxon>Hypocreomycetidae</taxon>
        <taxon>Glomerellales</taxon>
        <taxon>Glomerellaceae</taxon>
        <taxon>Colletotrichum</taxon>
        <taxon>Colletotrichum acutatum species complex</taxon>
    </lineage>
</organism>
<proteinExistence type="predicted"/>
<accession>A0AAI9XW29</accession>
<gene>
    <name evidence="1" type="ORF">CMEL01_14173</name>
</gene>
<protein>
    <submittedName>
        <fullName evidence="1">Uncharacterized protein</fullName>
    </submittedName>
</protein>
<evidence type="ECO:0000313" key="1">
    <source>
        <dbReference type="EMBL" id="KAK1462206.1"/>
    </source>
</evidence>
<dbReference type="AlphaFoldDB" id="A0AAI9XW29"/>
<reference evidence="1 2" key="1">
    <citation type="submission" date="2016-10" db="EMBL/GenBank/DDBJ databases">
        <title>The genome sequence of Colletotrichum fioriniae PJ7.</title>
        <authorList>
            <person name="Baroncelli R."/>
        </authorList>
    </citation>
    <scope>NUCLEOTIDE SEQUENCE [LARGE SCALE GENOMIC DNA]</scope>
    <source>
        <strain evidence="1">Col 31</strain>
    </source>
</reference>
<comment type="caution">
    <text evidence="1">The sequence shown here is derived from an EMBL/GenBank/DDBJ whole genome shotgun (WGS) entry which is preliminary data.</text>
</comment>
<name>A0AAI9XW29_9PEZI</name>
<sequence length="116" mass="12627">MNCCCCCCRQSKLASDSPESPSACSKDFHPFVTLWIISSEAYPNQVLPACRAAVLGSRFFGDTTTLTYERSGLVSIGGSLMICMEYTHKRPLISSSRGVGIRGWECVGDYEAGERA</sequence>
<keyword evidence="2" id="KW-1185">Reference proteome</keyword>
<evidence type="ECO:0000313" key="2">
    <source>
        <dbReference type="Proteomes" id="UP001239795"/>
    </source>
</evidence>
<dbReference type="Proteomes" id="UP001239795">
    <property type="component" value="Unassembled WGS sequence"/>
</dbReference>